<dbReference type="Pfam" id="PF17784">
    <property type="entry name" value="Sulfotransfer_4"/>
    <property type="match status" value="1"/>
</dbReference>
<keyword evidence="1" id="KW-1133">Transmembrane helix</keyword>
<evidence type="ECO:0008006" key="4">
    <source>
        <dbReference type="Google" id="ProtNLM"/>
    </source>
</evidence>
<dbReference type="InterPro" id="IPR040632">
    <property type="entry name" value="Sulfotransfer_4"/>
</dbReference>
<feature type="transmembrane region" description="Helical" evidence="1">
    <location>
        <begin position="252"/>
        <end position="280"/>
    </location>
</feature>
<keyword evidence="1" id="KW-0812">Transmembrane</keyword>
<dbReference type="InterPro" id="IPR027417">
    <property type="entry name" value="P-loop_NTPase"/>
</dbReference>
<protein>
    <recommendedName>
        <fullName evidence="4">P-loop containing nucleoside triphosphate hydrolase protein</fullName>
    </recommendedName>
</protein>
<dbReference type="SUPFAM" id="SSF52540">
    <property type="entry name" value="P-loop containing nucleoside triphosphate hydrolases"/>
    <property type="match status" value="1"/>
</dbReference>
<accession>A0ABR0E7C8</accession>
<comment type="caution">
    <text evidence="2">The sequence shown here is derived from an EMBL/GenBank/DDBJ whole genome shotgun (WGS) entry which is preliminary data.</text>
</comment>
<dbReference type="PANTHER" id="PTHR36978">
    <property type="entry name" value="P-LOOP CONTAINING NUCLEOTIDE TRIPHOSPHATE HYDROLASE"/>
    <property type="match status" value="1"/>
</dbReference>
<keyword evidence="1" id="KW-0472">Membrane</keyword>
<keyword evidence="3" id="KW-1185">Reference proteome</keyword>
<evidence type="ECO:0000256" key="1">
    <source>
        <dbReference type="SAM" id="Phobius"/>
    </source>
</evidence>
<reference evidence="2 3" key="1">
    <citation type="journal article" date="2023" name="G3 (Bethesda)">
        <title>A chromosome-level genome assembly of Zasmidium syzygii isolated from banana leaves.</title>
        <authorList>
            <person name="van Westerhoven A.C."/>
            <person name="Mehrabi R."/>
            <person name="Talebi R."/>
            <person name="Steentjes M.B.F."/>
            <person name="Corcolon B."/>
            <person name="Chong P.A."/>
            <person name="Kema G.H.J."/>
            <person name="Seidl M.F."/>
        </authorList>
    </citation>
    <scope>NUCLEOTIDE SEQUENCE [LARGE SCALE GENOMIC DNA]</scope>
    <source>
        <strain evidence="2 3">P124</strain>
    </source>
</reference>
<sequence>MSSTKNPLHRLFGIHAPAHGDHSHDERDSNVNLQVISLGLSRTGTTSLQEALVKLGFGPCHAGVELLRSPIQAARYHDIYTRIIAGKTKAGDADLNGNIRGSMQGYRSSTDTPLAFLVPETVAAYPDAKFILTVRPDGPKGWWTSIWNTSAWHWRKDWLRTVFRSLIYPVSFLRRVDDKVQLLREICLQRYGCWDEGTYEKHNAYVRKLVPPGQLLEFDVREEWGPLCGFLGVETPREEFPRLNEKESMQSLYLGFMMFGGFVWCCYGVLVGGAVAVAIWPGLPGRGVDVVWGWAGGSW</sequence>
<evidence type="ECO:0000313" key="2">
    <source>
        <dbReference type="EMBL" id="KAK4497337.1"/>
    </source>
</evidence>
<dbReference type="EMBL" id="JAXOVC010000009">
    <property type="protein sequence ID" value="KAK4497337.1"/>
    <property type="molecule type" value="Genomic_DNA"/>
</dbReference>
<dbReference type="Gene3D" id="3.40.50.300">
    <property type="entry name" value="P-loop containing nucleotide triphosphate hydrolases"/>
    <property type="match status" value="1"/>
</dbReference>
<name>A0ABR0E7C8_ZASCE</name>
<organism evidence="2 3">
    <name type="scientific">Zasmidium cellare</name>
    <name type="common">Wine cellar mold</name>
    <name type="synonym">Racodium cellare</name>
    <dbReference type="NCBI Taxonomy" id="395010"/>
    <lineage>
        <taxon>Eukaryota</taxon>
        <taxon>Fungi</taxon>
        <taxon>Dikarya</taxon>
        <taxon>Ascomycota</taxon>
        <taxon>Pezizomycotina</taxon>
        <taxon>Dothideomycetes</taxon>
        <taxon>Dothideomycetidae</taxon>
        <taxon>Mycosphaerellales</taxon>
        <taxon>Mycosphaerellaceae</taxon>
        <taxon>Zasmidium</taxon>
    </lineage>
</organism>
<dbReference type="Proteomes" id="UP001305779">
    <property type="component" value="Unassembled WGS sequence"/>
</dbReference>
<dbReference type="PANTHER" id="PTHR36978:SF4">
    <property type="entry name" value="P-LOOP CONTAINING NUCLEOSIDE TRIPHOSPHATE HYDROLASE PROTEIN"/>
    <property type="match status" value="1"/>
</dbReference>
<evidence type="ECO:0000313" key="3">
    <source>
        <dbReference type="Proteomes" id="UP001305779"/>
    </source>
</evidence>
<proteinExistence type="predicted"/>
<gene>
    <name evidence="2" type="ORF">PRZ48_011788</name>
</gene>